<keyword evidence="3" id="KW-0998">Cell outer membrane</keyword>
<reference evidence="5" key="1">
    <citation type="submission" date="2020-01" db="EMBL/GenBank/DDBJ databases">
        <authorList>
            <person name="Meier V. D."/>
            <person name="Meier V D."/>
        </authorList>
    </citation>
    <scope>NUCLEOTIDE SEQUENCE</scope>
    <source>
        <strain evidence="5">HLG_WM_MAG_05</strain>
    </source>
</reference>
<evidence type="ECO:0000313" key="5">
    <source>
        <dbReference type="EMBL" id="CAA6814457.1"/>
    </source>
</evidence>
<evidence type="ECO:0000256" key="1">
    <source>
        <dbReference type="ARBA" id="ARBA00004339"/>
    </source>
</evidence>
<dbReference type="InterPro" id="IPR001638">
    <property type="entry name" value="Solute-binding_3/MltF_N"/>
</dbReference>
<sequence length="474" mass="55099">MKSFTFKILMLIVFILGYLIQLAYSQQNNTNTTKVSLSKTSTILEKIKVKKRLDVIILNAPVVYYVGSDDHKGFEYDLLKDYAQSMNLELNLTIVQTVKEALELTRRGIGDLTAASLSVNEERLKEFKFGPYFHSINETLICHNNLHKKGLIPTELNHLNALNITVGKHTSAAKTLKALKTKIDNFDFNTTTKFSTQELLKKVWKQKIDCTVTDTHIFSLSQRYYPELISTLTLTPKLYLGWILRKGDDSLNESLFRWLNKYERSGKMAELHNFYYGFLKIFDYYDTKVFSQRLKKRFPKYEKFFKAAGKKYNIPWIILAAQSYQESHWNPKAKSYTGVRGMMMLTNDTAKLLNVKNRLSVTQSIYGGAKYFDMMRKNFPENLEGKNLWAFTLAAYNVGLGHVYDAQKLAKKLNKNPYSWNDLKTVLPLLAQKKYYKNLKHGRARGNEPVHYVDAIQHYYDIMVKYELEKVAKK</sequence>
<gene>
    <name evidence="5" type="ORF">HELGO_WM4256</name>
</gene>
<proteinExistence type="predicted"/>
<comment type="subcellular location">
    <subcellularLocation>
        <location evidence="1">Cell outer membrane</location>
        <topology evidence="1">Peripheral membrane protein</topology>
    </subcellularLocation>
</comment>
<dbReference type="Gene3D" id="3.40.190.10">
    <property type="entry name" value="Periplasmic binding protein-like II"/>
    <property type="match status" value="2"/>
</dbReference>
<feature type="domain" description="Solute-binding protein family 3/N-terminal" evidence="4">
    <location>
        <begin position="63"/>
        <end position="277"/>
    </location>
</feature>
<dbReference type="SMART" id="SM00062">
    <property type="entry name" value="PBPb"/>
    <property type="match status" value="1"/>
</dbReference>
<dbReference type="InterPro" id="IPR023346">
    <property type="entry name" value="Lysozyme-like_dom_sf"/>
</dbReference>
<evidence type="ECO:0000256" key="2">
    <source>
        <dbReference type="ARBA" id="ARBA00022729"/>
    </source>
</evidence>
<dbReference type="Pfam" id="PF01464">
    <property type="entry name" value="SLT"/>
    <property type="match status" value="1"/>
</dbReference>
<accession>A0A6S6TDF6</accession>
<dbReference type="CDD" id="cd13403">
    <property type="entry name" value="MLTF-like"/>
    <property type="match status" value="1"/>
</dbReference>
<dbReference type="SUPFAM" id="SSF53955">
    <property type="entry name" value="Lysozyme-like"/>
    <property type="match status" value="1"/>
</dbReference>
<name>A0A6S6TDF6_9BACT</name>
<dbReference type="InterPro" id="IPR008258">
    <property type="entry name" value="Transglycosylase_SLT_dom_1"/>
</dbReference>
<dbReference type="NCBIfam" id="NF008112">
    <property type="entry name" value="PRK10859.1"/>
    <property type="match status" value="1"/>
</dbReference>
<keyword evidence="3" id="KW-0472">Membrane</keyword>
<evidence type="ECO:0000256" key="3">
    <source>
        <dbReference type="ARBA" id="ARBA00023237"/>
    </source>
</evidence>
<dbReference type="CDD" id="cd01009">
    <property type="entry name" value="PBP2_YfhD_N"/>
    <property type="match status" value="1"/>
</dbReference>
<dbReference type="GO" id="GO:0009279">
    <property type="term" value="C:cell outer membrane"/>
    <property type="evidence" value="ECO:0007669"/>
    <property type="project" value="UniProtKB-SubCell"/>
</dbReference>
<dbReference type="Pfam" id="PF00497">
    <property type="entry name" value="SBP_bac_3"/>
    <property type="match status" value="1"/>
</dbReference>
<protein>
    <submittedName>
        <fullName evidence="5">Transglycosylase, Slt family</fullName>
    </submittedName>
</protein>
<keyword evidence="2" id="KW-0732">Signal</keyword>
<dbReference type="PANTHER" id="PTHR35936">
    <property type="entry name" value="MEMBRANE-BOUND LYTIC MUREIN TRANSGLYCOSYLASE F"/>
    <property type="match status" value="1"/>
</dbReference>
<organism evidence="5">
    <name type="scientific">uncultured Sulfurovum sp</name>
    <dbReference type="NCBI Taxonomy" id="269237"/>
    <lineage>
        <taxon>Bacteria</taxon>
        <taxon>Pseudomonadati</taxon>
        <taxon>Campylobacterota</taxon>
        <taxon>Epsilonproteobacteria</taxon>
        <taxon>Campylobacterales</taxon>
        <taxon>Sulfurovaceae</taxon>
        <taxon>Sulfurovum</taxon>
        <taxon>environmental samples</taxon>
    </lineage>
</organism>
<dbReference type="PANTHER" id="PTHR35936:SF32">
    <property type="entry name" value="MEMBRANE-BOUND LYTIC MUREIN TRANSGLYCOSYLASE F"/>
    <property type="match status" value="1"/>
</dbReference>
<evidence type="ECO:0000259" key="4">
    <source>
        <dbReference type="SMART" id="SM00062"/>
    </source>
</evidence>
<dbReference type="AlphaFoldDB" id="A0A6S6TDF6"/>
<dbReference type="Gene3D" id="1.10.530.10">
    <property type="match status" value="1"/>
</dbReference>
<dbReference type="EMBL" id="CACVAU010000044">
    <property type="protein sequence ID" value="CAA6814457.1"/>
    <property type="molecule type" value="Genomic_DNA"/>
</dbReference>
<dbReference type="SUPFAM" id="SSF53850">
    <property type="entry name" value="Periplasmic binding protein-like II"/>
    <property type="match status" value="1"/>
</dbReference>